<reference evidence="1 2" key="1">
    <citation type="submission" date="2020-08" db="EMBL/GenBank/DDBJ databases">
        <title>Sequencing the genomes of 1000 actinobacteria strains.</title>
        <authorList>
            <person name="Klenk H.-P."/>
        </authorList>
    </citation>
    <scope>NUCLEOTIDE SEQUENCE [LARGE SCALE GENOMIC DNA]</scope>
    <source>
        <strain evidence="1 2">DSM 44786</strain>
    </source>
</reference>
<dbReference type="EMBL" id="JACHJR010000001">
    <property type="protein sequence ID" value="MBB4949556.1"/>
    <property type="molecule type" value="Genomic_DNA"/>
</dbReference>
<gene>
    <name evidence="1" type="ORF">F4556_005091</name>
</gene>
<name>A0A7W7SHS9_9ACTN</name>
<accession>A0A7W7SHS9</accession>
<comment type="caution">
    <text evidence="1">The sequence shown here is derived from an EMBL/GenBank/DDBJ whole genome shotgun (WGS) entry which is preliminary data.</text>
</comment>
<evidence type="ECO:0000313" key="2">
    <source>
        <dbReference type="Proteomes" id="UP000573327"/>
    </source>
</evidence>
<organism evidence="1 2">
    <name type="scientific">Kitasatospora gansuensis</name>
    <dbReference type="NCBI Taxonomy" id="258050"/>
    <lineage>
        <taxon>Bacteria</taxon>
        <taxon>Bacillati</taxon>
        <taxon>Actinomycetota</taxon>
        <taxon>Actinomycetes</taxon>
        <taxon>Kitasatosporales</taxon>
        <taxon>Streptomycetaceae</taxon>
        <taxon>Kitasatospora</taxon>
    </lineage>
</organism>
<dbReference type="AlphaFoldDB" id="A0A7W7SHS9"/>
<sequence length="164" mass="18125">MKIRIDLHVSLHAGLWSEAAGLDPADAARDACWYLSDAACSIPHLGEDGCPADLYALPGWTEEQDLLGTVDIGTRWNVECPAADWITWRANPAFHTGLHAVPPGKARQDLARTVIDGLAGMALIADSGAVVTVTRPWREVHDHRRRARPELYRRGHERVVRQPI</sequence>
<dbReference type="RefSeq" id="WP_184919976.1">
    <property type="nucleotide sequence ID" value="NZ_JACHJR010000001.1"/>
</dbReference>
<evidence type="ECO:0000313" key="1">
    <source>
        <dbReference type="EMBL" id="MBB4949556.1"/>
    </source>
</evidence>
<keyword evidence="2" id="KW-1185">Reference proteome</keyword>
<dbReference type="Proteomes" id="UP000573327">
    <property type="component" value="Unassembled WGS sequence"/>
</dbReference>
<proteinExistence type="predicted"/>
<protein>
    <submittedName>
        <fullName evidence="1">Uncharacterized protein</fullName>
    </submittedName>
</protein>